<evidence type="ECO:0000313" key="2">
    <source>
        <dbReference type="EMBL" id="KKT51759.1"/>
    </source>
</evidence>
<dbReference type="AlphaFoldDB" id="A0A0G1KV35"/>
<reference evidence="2 3" key="1">
    <citation type="journal article" date="2015" name="Nature">
        <title>rRNA introns, odd ribosomes, and small enigmatic genomes across a large radiation of phyla.</title>
        <authorList>
            <person name="Brown C.T."/>
            <person name="Hug L.A."/>
            <person name="Thomas B.C."/>
            <person name="Sharon I."/>
            <person name="Castelle C.J."/>
            <person name="Singh A."/>
            <person name="Wilkins M.J."/>
            <person name="Williams K.H."/>
            <person name="Banfield J.F."/>
        </authorList>
    </citation>
    <scope>NUCLEOTIDE SEQUENCE [LARGE SCALE GENOMIC DNA]</scope>
</reference>
<evidence type="ECO:0000313" key="3">
    <source>
        <dbReference type="Proteomes" id="UP000034006"/>
    </source>
</evidence>
<dbReference type="STRING" id="1618387.UW44_C0008G0081"/>
<dbReference type="EMBL" id="LCIH01000008">
    <property type="protein sequence ID" value="KKT51759.1"/>
    <property type="molecule type" value="Genomic_DNA"/>
</dbReference>
<feature type="compositionally biased region" description="Basic residues" evidence="1">
    <location>
        <begin position="187"/>
        <end position="196"/>
    </location>
</feature>
<name>A0A0G1KV35_9BACT</name>
<protein>
    <submittedName>
        <fullName evidence="2">Uncharacterized protein</fullName>
    </submittedName>
</protein>
<proteinExistence type="predicted"/>
<evidence type="ECO:0000256" key="1">
    <source>
        <dbReference type="SAM" id="MobiDB-lite"/>
    </source>
</evidence>
<accession>A0A0G1KV35</accession>
<comment type="caution">
    <text evidence="2">The sequence shown here is derived from an EMBL/GenBank/DDBJ whole genome shotgun (WGS) entry which is preliminary data.</text>
</comment>
<feature type="compositionally biased region" description="Basic residues" evidence="1">
    <location>
        <begin position="159"/>
        <end position="172"/>
    </location>
</feature>
<dbReference type="Proteomes" id="UP000034006">
    <property type="component" value="Unassembled WGS sequence"/>
</dbReference>
<sequence>MARAKIKADLVELARAFLSSDGFKPEVIVTMPADVVYSFESAMEEVLVSTEGFNTFKAQWIATYRKFAREWAKNDLNRTWALALKSASDFVERENEAGNDGQDLFDQRYRAEFVAHYEQIKGIRRIGYGFDLAAAKEVEGLNKLITKLDFVKHAVKTVHHKKPHSAAKRGQGKKKDFGLRPRDRKMGKGKGKSKKK</sequence>
<feature type="compositionally biased region" description="Basic and acidic residues" evidence="1">
    <location>
        <begin position="173"/>
        <end position="186"/>
    </location>
</feature>
<feature type="region of interest" description="Disordered" evidence="1">
    <location>
        <begin position="159"/>
        <end position="196"/>
    </location>
</feature>
<gene>
    <name evidence="2" type="ORF">UW44_C0008G0081</name>
</gene>
<organism evidence="2 3">
    <name type="scientific">Candidatus Collierbacteria bacterium GW2011_GWB2_44_22</name>
    <dbReference type="NCBI Taxonomy" id="1618387"/>
    <lineage>
        <taxon>Bacteria</taxon>
        <taxon>Candidatus Collieribacteriota</taxon>
    </lineage>
</organism>